<dbReference type="GO" id="GO:0046872">
    <property type="term" value="F:metal ion binding"/>
    <property type="evidence" value="ECO:0007669"/>
    <property type="project" value="UniProtKB-KW"/>
</dbReference>
<evidence type="ECO:0000256" key="10">
    <source>
        <dbReference type="ARBA" id="ARBA00023150"/>
    </source>
</evidence>
<keyword evidence="7" id="KW-0408">Iron</keyword>
<dbReference type="GO" id="GO:0061799">
    <property type="term" value="F:cyclic pyranopterin monophosphate synthase activity"/>
    <property type="evidence" value="ECO:0007669"/>
    <property type="project" value="TreeGrafter"/>
</dbReference>
<dbReference type="InterPro" id="IPR007197">
    <property type="entry name" value="rSAM"/>
</dbReference>
<dbReference type="SFLD" id="SFLDG01383">
    <property type="entry name" value="cyclic_pyranopterin_phosphate"/>
    <property type="match status" value="1"/>
</dbReference>
<dbReference type="GO" id="GO:0061798">
    <property type="term" value="F:GTP 3',8'-cyclase activity"/>
    <property type="evidence" value="ECO:0007669"/>
    <property type="project" value="UniProtKB-EC"/>
</dbReference>
<keyword evidence="11" id="KW-0456">Lyase</keyword>
<dbReference type="Gene3D" id="3.20.20.70">
    <property type="entry name" value="Aldolase class I"/>
    <property type="match status" value="1"/>
</dbReference>
<evidence type="ECO:0000256" key="7">
    <source>
        <dbReference type="ARBA" id="ARBA00023004"/>
    </source>
</evidence>
<dbReference type="Pfam" id="PF04055">
    <property type="entry name" value="Radical_SAM"/>
    <property type="match status" value="1"/>
</dbReference>
<organism evidence="14">
    <name type="scientific">marine sediment metagenome</name>
    <dbReference type="NCBI Taxonomy" id="412755"/>
    <lineage>
        <taxon>unclassified sequences</taxon>
        <taxon>metagenomes</taxon>
        <taxon>ecological metagenomes</taxon>
    </lineage>
</organism>
<dbReference type="GO" id="GO:0006777">
    <property type="term" value="P:Mo-molybdopterin cofactor biosynthetic process"/>
    <property type="evidence" value="ECO:0007669"/>
    <property type="project" value="UniProtKB-KW"/>
</dbReference>
<keyword evidence="8" id="KW-0411">Iron-sulfur</keyword>
<dbReference type="PROSITE" id="PS01305">
    <property type="entry name" value="MOAA_NIFB_PQQE"/>
    <property type="match status" value="1"/>
</dbReference>
<feature type="domain" description="Radical SAM core" evidence="13">
    <location>
        <begin position="4"/>
        <end position="226"/>
    </location>
</feature>
<evidence type="ECO:0000256" key="9">
    <source>
        <dbReference type="ARBA" id="ARBA00023134"/>
    </source>
</evidence>
<accession>X0ZMG4</accession>
<keyword evidence="4" id="KW-0949">S-adenosyl-L-methionine</keyword>
<comment type="cofactor">
    <cofactor evidence="1">
        <name>[4Fe-4S] cluster</name>
        <dbReference type="ChEBI" id="CHEBI:49883"/>
    </cofactor>
</comment>
<evidence type="ECO:0000256" key="4">
    <source>
        <dbReference type="ARBA" id="ARBA00022691"/>
    </source>
</evidence>
<dbReference type="PANTHER" id="PTHR22960:SF0">
    <property type="entry name" value="MOLYBDENUM COFACTOR BIOSYNTHESIS PROTEIN 1"/>
    <property type="match status" value="1"/>
</dbReference>
<keyword evidence="3" id="KW-0004">4Fe-4S</keyword>
<dbReference type="InterPro" id="IPR010505">
    <property type="entry name" value="MoaA_twitch"/>
</dbReference>
<dbReference type="InterPro" id="IPR000385">
    <property type="entry name" value="MoaA_NifB_PqqE_Fe-S-bd_CS"/>
</dbReference>
<dbReference type="GO" id="GO:0005525">
    <property type="term" value="F:GTP binding"/>
    <property type="evidence" value="ECO:0007669"/>
    <property type="project" value="UniProtKB-KW"/>
</dbReference>
<dbReference type="EC" id="4.1.99.22" evidence="2"/>
<evidence type="ECO:0000313" key="14">
    <source>
        <dbReference type="EMBL" id="GAG70925.1"/>
    </source>
</evidence>
<keyword evidence="9" id="KW-0342">GTP-binding</keyword>
<proteinExistence type="predicted"/>
<dbReference type="NCBIfam" id="TIGR02666">
    <property type="entry name" value="moaA"/>
    <property type="match status" value="1"/>
</dbReference>
<evidence type="ECO:0000256" key="6">
    <source>
        <dbReference type="ARBA" id="ARBA00022741"/>
    </source>
</evidence>
<sequence>MLDRFGRNIEYLRISVTDRCNLRCIYCMPEKGISSIGHEEVLRYEEIVKLVKVATELGINNIRITGGEPLIRKDLVNLIKLLREFKEIKDLSLTTNGVFLEKYIDDLISAGLDRVNISIDSLNPKIYKHITCRGNLNDVIKGLKQAIDSSIRPIKINVVVMKNINDNLEDFAKLSMIEPVHIRFIEYMPVTGIEKIRGLTEEEMLNELNKYGELIKAKNPLGYGPATYYKYKKATGTIGLICSNSHNFCDKCNRLRLTSDGKLKPCLFGEEEVDIKTSNIF</sequence>
<dbReference type="InterPro" id="IPR013483">
    <property type="entry name" value="MoaA"/>
</dbReference>
<evidence type="ECO:0000256" key="1">
    <source>
        <dbReference type="ARBA" id="ARBA00001966"/>
    </source>
</evidence>
<comment type="caution">
    <text evidence="14">The sequence shown here is derived from an EMBL/GenBank/DDBJ whole genome shotgun (WGS) entry which is preliminary data.</text>
</comment>
<dbReference type="PROSITE" id="PS51918">
    <property type="entry name" value="RADICAL_SAM"/>
    <property type="match status" value="1"/>
</dbReference>
<evidence type="ECO:0000256" key="3">
    <source>
        <dbReference type="ARBA" id="ARBA00022485"/>
    </source>
</evidence>
<evidence type="ECO:0000256" key="12">
    <source>
        <dbReference type="ARBA" id="ARBA00048697"/>
    </source>
</evidence>
<dbReference type="InterPro" id="IPR013785">
    <property type="entry name" value="Aldolase_TIM"/>
</dbReference>
<dbReference type="SFLD" id="SFLDG01067">
    <property type="entry name" value="SPASM/twitch_domain_containing"/>
    <property type="match status" value="1"/>
</dbReference>
<evidence type="ECO:0000259" key="13">
    <source>
        <dbReference type="PROSITE" id="PS51918"/>
    </source>
</evidence>
<dbReference type="AlphaFoldDB" id="X0ZMG4"/>
<keyword evidence="5" id="KW-0479">Metal-binding</keyword>
<evidence type="ECO:0000256" key="2">
    <source>
        <dbReference type="ARBA" id="ARBA00012167"/>
    </source>
</evidence>
<gene>
    <name evidence="14" type="ORF">S01H4_01766</name>
</gene>
<dbReference type="PANTHER" id="PTHR22960">
    <property type="entry name" value="MOLYBDOPTERIN COFACTOR SYNTHESIS PROTEIN A"/>
    <property type="match status" value="1"/>
</dbReference>
<dbReference type="InterPro" id="IPR040064">
    <property type="entry name" value="MoaA-like"/>
</dbReference>
<dbReference type="SFLD" id="SFLDG01386">
    <property type="entry name" value="main_SPASM_domain-containing"/>
    <property type="match status" value="1"/>
</dbReference>
<evidence type="ECO:0000256" key="8">
    <source>
        <dbReference type="ARBA" id="ARBA00023014"/>
    </source>
</evidence>
<dbReference type="EMBL" id="BART01000344">
    <property type="protein sequence ID" value="GAG70925.1"/>
    <property type="molecule type" value="Genomic_DNA"/>
</dbReference>
<dbReference type="SMART" id="SM00729">
    <property type="entry name" value="Elp3"/>
    <property type="match status" value="1"/>
</dbReference>
<dbReference type="UniPathway" id="UPA00344"/>
<dbReference type="Pfam" id="PF06463">
    <property type="entry name" value="Mob_synth_C"/>
    <property type="match status" value="1"/>
</dbReference>
<dbReference type="SFLD" id="SFLDS00029">
    <property type="entry name" value="Radical_SAM"/>
    <property type="match status" value="1"/>
</dbReference>
<keyword evidence="6" id="KW-0547">Nucleotide-binding</keyword>
<dbReference type="CDD" id="cd21117">
    <property type="entry name" value="Twitch_MoaA"/>
    <property type="match status" value="1"/>
</dbReference>
<evidence type="ECO:0000256" key="11">
    <source>
        <dbReference type="ARBA" id="ARBA00023239"/>
    </source>
</evidence>
<protein>
    <recommendedName>
        <fullName evidence="2">GTP 3',8-cyclase</fullName>
        <ecNumber evidence="2">4.1.99.22</ecNumber>
    </recommendedName>
</protein>
<dbReference type="SUPFAM" id="SSF102114">
    <property type="entry name" value="Radical SAM enzymes"/>
    <property type="match status" value="1"/>
</dbReference>
<dbReference type="InterPro" id="IPR006638">
    <property type="entry name" value="Elp3/MiaA/NifB-like_rSAM"/>
</dbReference>
<keyword evidence="10" id="KW-0501">Molybdenum cofactor biosynthesis</keyword>
<evidence type="ECO:0000256" key="5">
    <source>
        <dbReference type="ARBA" id="ARBA00022723"/>
    </source>
</evidence>
<comment type="catalytic activity">
    <reaction evidence="12">
        <text>GTP + AH2 + S-adenosyl-L-methionine = (8S)-3',8-cyclo-7,8-dihydroguanosine 5'-triphosphate + 5'-deoxyadenosine + L-methionine + A + H(+)</text>
        <dbReference type="Rhea" id="RHEA:49576"/>
        <dbReference type="ChEBI" id="CHEBI:13193"/>
        <dbReference type="ChEBI" id="CHEBI:15378"/>
        <dbReference type="ChEBI" id="CHEBI:17319"/>
        <dbReference type="ChEBI" id="CHEBI:17499"/>
        <dbReference type="ChEBI" id="CHEBI:37565"/>
        <dbReference type="ChEBI" id="CHEBI:57844"/>
        <dbReference type="ChEBI" id="CHEBI:59789"/>
        <dbReference type="ChEBI" id="CHEBI:131766"/>
        <dbReference type="EC" id="4.1.99.22"/>
    </reaction>
</comment>
<dbReference type="NCBIfam" id="NF001199">
    <property type="entry name" value="PRK00164.2-1"/>
    <property type="match status" value="1"/>
</dbReference>
<reference evidence="14" key="1">
    <citation type="journal article" date="2014" name="Front. Microbiol.">
        <title>High frequency of phylogenetically diverse reductive dehalogenase-homologous genes in deep subseafloor sedimentary metagenomes.</title>
        <authorList>
            <person name="Kawai M."/>
            <person name="Futagami T."/>
            <person name="Toyoda A."/>
            <person name="Takaki Y."/>
            <person name="Nishi S."/>
            <person name="Hori S."/>
            <person name="Arai W."/>
            <person name="Tsubouchi T."/>
            <person name="Morono Y."/>
            <person name="Uchiyama I."/>
            <person name="Ito T."/>
            <person name="Fujiyama A."/>
            <person name="Inagaki F."/>
            <person name="Takami H."/>
        </authorList>
    </citation>
    <scope>NUCLEOTIDE SEQUENCE</scope>
    <source>
        <strain evidence="14">Expedition CK06-06</strain>
    </source>
</reference>
<dbReference type="CDD" id="cd01335">
    <property type="entry name" value="Radical_SAM"/>
    <property type="match status" value="1"/>
</dbReference>
<name>X0ZMG4_9ZZZZ</name>
<dbReference type="GO" id="GO:0051539">
    <property type="term" value="F:4 iron, 4 sulfur cluster binding"/>
    <property type="evidence" value="ECO:0007669"/>
    <property type="project" value="UniProtKB-KW"/>
</dbReference>
<dbReference type="InterPro" id="IPR058240">
    <property type="entry name" value="rSAM_sf"/>
</dbReference>
<dbReference type="InterPro" id="IPR050105">
    <property type="entry name" value="MoCo_biosynth_MoaA/MoaC"/>
</dbReference>